<sequence length="181" mass="20885">MGKTALYVWTLRSALHNAIKKEARQHWERENPHDYIVLGFTADELHRHERFVLTERDNVLPVLIDEGITKQQCYKLIADAGLVLPRVYFLGYPNANCIGCVKATSPTYWNHVRNNHPDVFEERASLSRELGCRLVQVKGERIFLDELDPKAKGRPLKGMDFECGIFCEEQLDLFSNNVNNN</sequence>
<dbReference type="EMBL" id="MW015080">
    <property type="protein sequence ID" value="QPD06444.1"/>
    <property type="molecule type" value="Genomic_DNA"/>
</dbReference>
<name>A0A874MG45_9CAUD</name>
<organism evidence="1 2">
    <name type="scientific">Synechococcus phage S-SRP01</name>
    <dbReference type="NCBI Taxonomy" id="2781607"/>
    <lineage>
        <taxon>Viruses</taxon>
        <taxon>Duplodnaviria</taxon>
        <taxon>Heunggongvirae</taxon>
        <taxon>Uroviricota</taxon>
        <taxon>Caudoviricetes</taxon>
        <taxon>Autographivirales</taxon>
        <taxon>Sechaudvirinae</taxon>
        <taxon>Nerivirus</taxon>
        <taxon>Nerivirus SSRP01</taxon>
    </lineage>
</organism>
<evidence type="ECO:0000313" key="2">
    <source>
        <dbReference type="Proteomes" id="UP000664917"/>
    </source>
</evidence>
<dbReference type="Proteomes" id="UP000664917">
    <property type="component" value="Segment"/>
</dbReference>
<accession>A0A874MG45</accession>
<protein>
    <submittedName>
        <fullName evidence="1">Uncharacterized nin region protein</fullName>
    </submittedName>
</protein>
<reference evidence="1" key="1">
    <citation type="submission" date="2020-09" db="EMBL/GenBank/DDBJ databases">
        <authorList>
            <person name="Zhang D."/>
            <person name="Hatherill J.R."/>
            <person name="Ramirez J.F."/>
            <person name="Edinger B."/>
            <person name="Balarin R."/>
            <person name="Sullivan A."/>
            <person name="Humpal K.M."/>
            <person name="Guseva A."/>
            <person name="Butela K.A."/>
            <person name="Garlena R.A."/>
            <person name="Russell D.A."/>
            <person name="Pope W.H."/>
            <person name="Jacobs-Sera D."/>
            <person name="Hatfull G.F."/>
        </authorList>
    </citation>
    <scope>NUCLEOTIDE SEQUENCE</scope>
</reference>
<proteinExistence type="predicted"/>
<evidence type="ECO:0000313" key="1">
    <source>
        <dbReference type="EMBL" id="QPD06444.1"/>
    </source>
</evidence>
<keyword evidence="2" id="KW-1185">Reference proteome</keyword>